<keyword evidence="2" id="KW-1003">Cell membrane</keyword>
<protein>
    <submittedName>
        <fullName evidence="8">ABC transporter permease</fullName>
    </submittedName>
</protein>
<dbReference type="EMBL" id="VWSH01000001">
    <property type="protein sequence ID" value="KAA5536211.1"/>
    <property type="molecule type" value="Genomic_DNA"/>
</dbReference>
<comment type="subcellular location">
    <subcellularLocation>
        <location evidence="1">Cell membrane</location>
        <topology evidence="1">Multi-pass membrane protein</topology>
    </subcellularLocation>
</comment>
<proteinExistence type="predicted"/>
<dbReference type="InterPro" id="IPR051449">
    <property type="entry name" value="ABC-2_transporter_component"/>
</dbReference>
<feature type="domain" description="ABC-2 type transporter transmembrane" evidence="7">
    <location>
        <begin position="41"/>
        <end position="433"/>
    </location>
</feature>
<evidence type="ECO:0000256" key="2">
    <source>
        <dbReference type="ARBA" id="ARBA00022475"/>
    </source>
</evidence>
<feature type="transmembrane region" description="Helical" evidence="6">
    <location>
        <begin position="327"/>
        <end position="349"/>
    </location>
</feature>
<keyword evidence="3 6" id="KW-0812">Transmembrane</keyword>
<feature type="transmembrane region" description="Helical" evidence="6">
    <location>
        <begin position="39"/>
        <end position="58"/>
    </location>
</feature>
<evidence type="ECO:0000313" key="8">
    <source>
        <dbReference type="EMBL" id="KAA5536211.1"/>
    </source>
</evidence>
<dbReference type="Pfam" id="PF12698">
    <property type="entry name" value="ABC2_membrane_3"/>
    <property type="match status" value="1"/>
</dbReference>
<dbReference type="PANTHER" id="PTHR30294:SF38">
    <property type="entry name" value="TRANSPORT PERMEASE PROTEIN"/>
    <property type="match status" value="1"/>
</dbReference>
<feature type="transmembrane region" description="Helical" evidence="6">
    <location>
        <begin position="293"/>
        <end position="315"/>
    </location>
</feature>
<evidence type="ECO:0000256" key="5">
    <source>
        <dbReference type="ARBA" id="ARBA00023136"/>
    </source>
</evidence>
<accession>A0A5M6CLV6</accession>
<keyword evidence="9" id="KW-1185">Reference proteome</keyword>
<evidence type="ECO:0000256" key="6">
    <source>
        <dbReference type="SAM" id="Phobius"/>
    </source>
</evidence>
<dbReference type="Gene3D" id="3.40.1710.10">
    <property type="entry name" value="abc type-2 transporter like domain"/>
    <property type="match status" value="1"/>
</dbReference>
<reference evidence="8 9" key="1">
    <citation type="submission" date="2019-09" db="EMBL/GenBank/DDBJ databases">
        <title>Genome sequence and assembly of Taibaiella sp.</title>
        <authorList>
            <person name="Chhetri G."/>
        </authorList>
    </citation>
    <scope>NUCLEOTIDE SEQUENCE [LARGE SCALE GENOMIC DNA]</scope>
    <source>
        <strain evidence="8 9">KVB11</strain>
    </source>
</reference>
<dbReference type="PANTHER" id="PTHR30294">
    <property type="entry name" value="MEMBRANE COMPONENT OF ABC TRANSPORTER YHHJ-RELATED"/>
    <property type="match status" value="1"/>
</dbReference>
<evidence type="ECO:0000259" key="7">
    <source>
        <dbReference type="Pfam" id="PF12698"/>
    </source>
</evidence>
<evidence type="ECO:0000256" key="1">
    <source>
        <dbReference type="ARBA" id="ARBA00004651"/>
    </source>
</evidence>
<dbReference type="GO" id="GO:0140359">
    <property type="term" value="F:ABC-type transporter activity"/>
    <property type="evidence" value="ECO:0007669"/>
    <property type="project" value="InterPro"/>
</dbReference>
<dbReference type="AlphaFoldDB" id="A0A5M6CLV6"/>
<feature type="transmembrane region" description="Helical" evidence="6">
    <location>
        <begin position="416"/>
        <end position="438"/>
    </location>
</feature>
<evidence type="ECO:0000313" key="9">
    <source>
        <dbReference type="Proteomes" id="UP000323632"/>
    </source>
</evidence>
<gene>
    <name evidence="8" type="ORF">F0919_00665</name>
</gene>
<name>A0A5M6CLV6_9BACT</name>
<keyword evidence="5 6" id="KW-0472">Membrane</keyword>
<organism evidence="8 9">
    <name type="scientific">Taibaiella lutea</name>
    <dbReference type="NCBI Taxonomy" id="2608001"/>
    <lineage>
        <taxon>Bacteria</taxon>
        <taxon>Pseudomonadati</taxon>
        <taxon>Bacteroidota</taxon>
        <taxon>Chitinophagia</taxon>
        <taxon>Chitinophagales</taxon>
        <taxon>Chitinophagaceae</taxon>
        <taxon>Taibaiella</taxon>
    </lineage>
</organism>
<dbReference type="GO" id="GO:0005886">
    <property type="term" value="C:plasma membrane"/>
    <property type="evidence" value="ECO:0007669"/>
    <property type="project" value="UniProtKB-SubCell"/>
</dbReference>
<dbReference type="InterPro" id="IPR013525">
    <property type="entry name" value="ABC2_TM"/>
</dbReference>
<evidence type="ECO:0000256" key="3">
    <source>
        <dbReference type="ARBA" id="ARBA00022692"/>
    </source>
</evidence>
<sequence>MKSCLKIFNFSLPFLSKINTVPLFATIRKEFLLLIRDPGGLLLLLIMPAALIIVMALVQEAPYKDYQEMKFDILVINNDKGDVGKKIVEQIGMSKNFVVIDSADNDILNDKSFKENLRNGKYKMGIIIPEDATKTMVNMSNKVANQLAASMQLPAALPVNNIIKSTDIELVFDPVVKPSFRSSLTFALNEYISKVKMEVLLGRLSKLNGANNATPVDLSTFQGLSVIERSLDNGQQLKQVNSTQHNVPAWTIFGMFLIVVPISGNMIRERDEGSDVRIKLIPNANTPVSIGKIVFYILVCVFQFFVMTWVGVYLLPVFGLQSFTLGLHPWLLIPVALSIAFAAVSYGYFVGSVFKTANQAMPVGAISVVLFSAMGGVWVPIEILPNLMRKVAMVSPLHWSLEGVNQVVIRNGNIGAVMPSLLIMLAIGGFLCALPMLFSRK</sequence>
<evidence type="ECO:0000256" key="4">
    <source>
        <dbReference type="ARBA" id="ARBA00022989"/>
    </source>
</evidence>
<comment type="caution">
    <text evidence="8">The sequence shown here is derived from an EMBL/GenBank/DDBJ whole genome shotgun (WGS) entry which is preliminary data.</text>
</comment>
<dbReference type="Proteomes" id="UP000323632">
    <property type="component" value="Unassembled WGS sequence"/>
</dbReference>
<feature type="transmembrane region" description="Helical" evidence="6">
    <location>
        <begin position="361"/>
        <end position="381"/>
    </location>
</feature>
<keyword evidence="4 6" id="KW-1133">Transmembrane helix</keyword>